<comment type="caution">
    <text evidence="1">The sequence shown here is derived from an EMBL/GenBank/DDBJ whole genome shotgun (WGS) entry which is preliminary data.</text>
</comment>
<name>A0A4U6BMA6_9BRAD</name>
<keyword evidence="2" id="KW-1185">Reference proteome</keyword>
<accession>A0A4U6BMA6</accession>
<dbReference type="EMBL" id="LBIA02000001">
    <property type="protein sequence ID" value="TKT70535.1"/>
    <property type="molecule type" value="Genomic_DNA"/>
</dbReference>
<evidence type="ECO:0000313" key="1">
    <source>
        <dbReference type="EMBL" id="TKT70535.1"/>
    </source>
</evidence>
<reference evidence="1" key="1">
    <citation type="submission" date="2019-04" db="EMBL/GenBank/DDBJ databases">
        <title>Whole genome sequencing of cave bacteria.</title>
        <authorList>
            <person name="Gan H.M."/>
            <person name="Barton H."/>
            <person name="Savka M.A."/>
        </authorList>
    </citation>
    <scope>NUCLEOTIDE SEQUENCE [LARGE SCALE GENOMIC DNA]</scope>
    <source>
        <strain evidence="1">LC387</strain>
    </source>
</reference>
<sequence>MAGLDPAIHVIASEAKQSRNNKQDWIASSQLLLAMTVCDFCCVKNVDGRDKPGHDVNSM</sequence>
<organism evidence="1 2">
    <name type="scientific">Afipia massiliensis</name>
    <dbReference type="NCBI Taxonomy" id="211460"/>
    <lineage>
        <taxon>Bacteria</taxon>
        <taxon>Pseudomonadati</taxon>
        <taxon>Pseudomonadota</taxon>
        <taxon>Alphaproteobacteria</taxon>
        <taxon>Hyphomicrobiales</taxon>
        <taxon>Nitrobacteraceae</taxon>
        <taxon>Afipia</taxon>
    </lineage>
</organism>
<gene>
    <name evidence="1" type="ORF">YH63_003410</name>
</gene>
<dbReference type="RefSeq" id="WP_046828821.1">
    <property type="nucleotide sequence ID" value="NZ_LBIA02000001.1"/>
</dbReference>
<proteinExistence type="predicted"/>
<dbReference type="STRING" id="211460.YH63_15485"/>
<evidence type="ECO:0000313" key="2">
    <source>
        <dbReference type="Proteomes" id="UP000034832"/>
    </source>
</evidence>
<dbReference type="OrthoDB" id="8255893at2"/>
<dbReference type="AlphaFoldDB" id="A0A4U6BMA6"/>
<protein>
    <submittedName>
        <fullName evidence="1">Uncharacterized protein</fullName>
    </submittedName>
</protein>
<dbReference type="Proteomes" id="UP000034832">
    <property type="component" value="Unassembled WGS sequence"/>
</dbReference>